<keyword evidence="5" id="KW-0378">Hydrolase</keyword>
<evidence type="ECO:0000256" key="4">
    <source>
        <dbReference type="ARBA" id="ARBA00022759"/>
    </source>
</evidence>
<comment type="similarity">
    <text evidence="1">Belongs to the YoeB family.</text>
</comment>
<dbReference type="PANTHER" id="PTHR38039">
    <property type="entry name" value="TOXIN YOEB"/>
    <property type="match status" value="1"/>
</dbReference>
<reference evidence="7" key="1">
    <citation type="journal article" date="2023" name="Front. Microbiol.">
        <title>Phylogeography and host specificity of Pasteurellaceae pathogenic to sea-farmed fish in the north-east Atlantic.</title>
        <authorList>
            <person name="Gulla S."/>
            <person name="Colquhoun D.J."/>
            <person name="Olsen A.B."/>
            <person name="Spilsberg B."/>
            <person name="Lagesen K."/>
            <person name="Aakesson C.P."/>
            <person name="Strom S."/>
            <person name="Manji F."/>
            <person name="Birkbeck T.H."/>
            <person name="Nilsen H.K."/>
        </authorList>
    </citation>
    <scope>NUCLEOTIDE SEQUENCE</scope>
    <source>
        <strain evidence="7">VIB1234</strain>
    </source>
</reference>
<evidence type="ECO:0000313" key="8">
    <source>
        <dbReference type="Proteomes" id="UP001230466"/>
    </source>
</evidence>
<evidence type="ECO:0000256" key="2">
    <source>
        <dbReference type="ARBA" id="ARBA00022649"/>
    </source>
</evidence>
<dbReference type="InterPro" id="IPR035093">
    <property type="entry name" value="RelE/ParE_toxin_dom_sf"/>
</dbReference>
<evidence type="ECO:0000256" key="1">
    <source>
        <dbReference type="ARBA" id="ARBA00008172"/>
    </source>
</evidence>
<dbReference type="SUPFAM" id="SSF143011">
    <property type="entry name" value="RelE-like"/>
    <property type="match status" value="1"/>
</dbReference>
<proteinExistence type="inferred from homology"/>
<name>A0AAW8CNR3_9PAST</name>
<evidence type="ECO:0000313" key="7">
    <source>
        <dbReference type="EMBL" id="MDP8186783.1"/>
    </source>
</evidence>
<dbReference type="RefSeq" id="WP_211597440.1">
    <property type="nucleotide sequence ID" value="NZ_JAGRQI010000005.1"/>
</dbReference>
<dbReference type="Pfam" id="PF06769">
    <property type="entry name" value="YoeB_toxin"/>
    <property type="match status" value="1"/>
</dbReference>
<sequence>MTYTIIVTPEAEKDLKKHKKYGNKKLLKKIQHFLEEITIHPRTGTGQVERLKHYSEREIYSRRIDKEHRLVYEIRDDKVIVILISAYGHYDN</sequence>
<dbReference type="GO" id="GO:0016787">
    <property type="term" value="F:hydrolase activity"/>
    <property type="evidence" value="ECO:0007669"/>
    <property type="project" value="UniProtKB-KW"/>
</dbReference>
<dbReference type="AlphaFoldDB" id="A0AAW8CNR3"/>
<dbReference type="PANTHER" id="PTHR38039:SF1">
    <property type="entry name" value="TOXIN YOEB"/>
    <property type="match status" value="1"/>
</dbReference>
<keyword evidence="3" id="KW-0540">Nuclease</keyword>
<accession>A0AAW8CNR3</accession>
<evidence type="ECO:0000256" key="3">
    <source>
        <dbReference type="ARBA" id="ARBA00022722"/>
    </source>
</evidence>
<dbReference type="NCBIfam" id="TIGR02116">
    <property type="entry name" value="toxin_Txe_YoeB"/>
    <property type="match status" value="1"/>
</dbReference>
<comment type="caution">
    <text evidence="7">The sequence shown here is derived from an EMBL/GenBank/DDBJ whole genome shotgun (WGS) entry which is preliminary data.</text>
</comment>
<protein>
    <recommendedName>
        <fullName evidence="6">Putative mRNA interferase YoeB</fullName>
    </recommendedName>
</protein>
<evidence type="ECO:0000256" key="5">
    <source>
        <dbReference type="ARBA" id="ARBA00022801"/>
    </source>
</evidence>
<dbReference type="EMBL" id="JASAYJ010000005">
    <property type="protein sequence ID" value="MDP8186783.1"/>
    <property type="molecule type" value="Genomic_DNA"/>
</dbReference>
<dbReference type="Proteomes" id="UP001230466">
    <property type="component" value="Unassembled WGS sequence"/>
</dbReference>
<dbReference type="Gene3D" id="3.30.2310.20">
    <property type="entry name" value="RelE-like"/>
    <property type="match status" value="1"/>
</dbReference>
<dbReference type="GO" id="GO:0006401">
    <property type="term" value="P:RNA catabolic process"/>
    <property type="evidence" value="ECO:0007669"/>
    <property type="project" value="InterPro"/>
</dbReference>
<evidence type="ECO:0000256" key="6">
    <source>
        <dbReference type="ARBA" id="ARBA00030388"/>
    </source>
</evidence>
<dbReference type="InterPro" id="IPR009614">
    <property type="entry name" value="YoeB_toxin"/>
</dbReference>
<gene>
    <name evidence="7" type="ORF">QJU78_03170</name>
</gene>
<dbReference type="GO" id="GO:0004519">
    <property type="term" value="F:endonuclease activity"/>
    <property type="evidence" value="ECO:0007669"/>
    <property type="project" value="UniProtKB-KW"/>
</dbReference>
<dbReference type="GO" id="GO:0045892">
    <property type="term" value="P:negative regulation of DNA-templated transcription"/>
    <property type="evidence" value="ECO:0007669"/>
    <property type="project" value="TreeGrafter"/>
</dbReference>
<keyword evidence="4" id="KW-0255">Endonuclease</keyword>
<keyword evidence="2" id="KW-1277">Toxin-antitoxin system</keyword>
<organism evidence="7 8">
    <name type="scientific">Pasteurella atlantica</name>
    <dbReference type="NCBI Taxonomy" id="2827233"/>
    <lineage>
        <taxon>Bacteria</taxon>
        <taxon>Pseudomonadati</taxon>
        <taxon>Pseudomonadota</taxon>
        <taxon>Gammaproteobacteria</taxon>
        <taxon>Pasteurellales</taxon>
        <taxon>Pasteurellaceae</taxon>
        <taxon>Pasteurella</taxon>
    </lineage>
</organism>